<keyword evidence="3" id="KW-1185">Reference proteome</keyword>
<evidence type="ECO:0000313" key="3">
    <source>
        <dbReference type="Proteomes" id="UP000054630"/>
    </source>
</evidence>
<organism evidence="2 3">
    <name type="scientific">Trichinella nelsoni</name>
    <dbReference type="NCBI Taxonomy" id="6336"/>
    <lineage>
        <taxon>Eukaryota</taxon>
        <taxon>Metazoa</taxon>
        <taxon>Ecdysozoa</taxon>
        <taxon>Nematoda</taxon>
        <taxon>Enoplea</taxon>
        <taxon>Dorylaimia</taxon>
        <taxon>Trichinellida</taxon>
        <taxon>Trichinellidae</taxon>
        <taxon>Trichinella</taxon>
    </lineage>
</organism>
<dbReference type="InterPro" id="IPR036612">
    <property type="entry name" value="KH_dom_type_1_sf"/>
</dbReference>
<dbReference type="SMART" id="SM00322">
    <property type="entry name" value="KH"/>
    <property type="match status" value="1"/>
</dbReference>
<accession>A0A0V0RV66</accession>
<dbReference type="InterPro" id="IPR045071">
    <property type="entry name" value="BBP-like"/>
</dbReference>
<dbReference type="EMBL" id="JYDL01000074">
    <property type="protein sequence ID" value="KRX18354.1"/>
    <property type="molecule type" value="Genomic_DNA"/>
</dbReference>
<name>A0A0V0RV66_9BILA</name>
<protein>
    <submittedName>
        <fullName evidence="2">Protein quaking-A</fullName>
    </submittedName>
</protein>
<dbReference type="InterPro" id="IPR004087">
    <property type="entry name" value="KH_dom"/>
</dbReference>
<dbReference type="SUPFAM" id="SSF54791">
    <property type="entry name" value="Eukaryotic type KH-domain (KH-domain type I)"/>
    <property type="match status" value="1"/>
</dbReference>
<reference evidence="2 3" key="1">
    <citation type="submission" date="2015-01" db="EMBL/GenBank/DDBJ databases">
        <title>Evolution of Trichinella species and genotypes.</title>
        <authorList>
            <person name="Korhonen P.K."/>
            <person name="Edoardo P."/>
            <person name="Giuseppe L.R."/>
            <person name="Gasser R.B."/>
        </authorList>
    </citation>
    <scope>NUCLEOTIDE SEQUENCE [LARGE SCALE GENOMIC DNA]</scope>
    <source>
        <strain evidence="2">ISS37</strain>
    </source>
</reference>
<dbReference type="GO" id="GO:0003723">
    <property type="term" value="F:RNA binding"/>
    <property type="evidence" value="ECO:0007669"/>
    <property type="project" value="InterPro"/>
</dbReference>
<comment type="caution">
    <text evidence="2">The sequence shown here is derived from an EMBL/GenBank/DDBJ whole genome shotgun (WGS) entry which is preliminary data.</text>
</comment>
<dbReference type="Gene3D" id="3.30.1370.10">
    <property type="entry name" value="K Homology domain, type 1"/>
    <property type="match status" value="2"/>
</dbReference>
<dbReference type="PANTHER" id="PTHR11208">
    <property type="entry name" value="RNA-BINDING PROTEIN RELATED"/>
    <property type="match status" value="1"/>
</dbReference>
<feature type="domain" description="K Homology" evidence="1">
    <location>
        <begin position="61"/>
        <end position="140"/>
    </location>
</feature>
<proteinExistence type="predicted"/>
<dbReference type="Pfam" id="PF00013">
    <property type="entry name" value="KH_1"/>
    <property type="match status" value="1"/>
</dbReference>
<dbReference type="OrthoDB" id="5916501at2759"/>
<sequence>MSSVNDSRYLLDIQKKMEAMLKYQKPEERDQKLLQYYIDELFTFPCFRTTVVPPPAFGIFVYYIRELYIPKPGYPYNVKMRLIGPRGSTIKRMEAFCQCSIIVHPVNYDHVIVYIACEDYINVARWKVDLAEKCINDVLHIPVNGRDVIYQMQMAELAVRNGTYENRMMHIY</sequence>
<dbReference type="InterPro" id="IPR004088">
    <property type="entry name" value="KH_dom_type_1"/>
</dbReference>
<dbReference type="AlphaFoldDB" id="A0A0V0RV66"/>
<gene>
    <name evidence="2" type="primary">qki-a</name>
    <name evidence="2" type="ORF">T07_1633</name>
</gene>
<dbReference type="STRING" id="6336.A0A0V0RV66"/>
<dbReference type="Proteomes" id="UP000054630">
    <property type="component" value="Unassembled WGS sequence"/>
</dbReference>
<evidence type="ECO:0000313" key="2">
    <source>
        <dbReference type="EMBL" id="KRX18354.1"/>
    </source>
</evidence>
<evidence type="ECO:0000259" key="1">
    <source>
        <dbReference type="SMART" id="SM00322"/>
    </source>
</evidence>